<evidence type="ECO:0000313" key="3">
    <source>
        <dbReference type="EMBL" id="KAK8872719.1"/>
    </source>
</evidence>
<organism evidence="3 4">
    <name type="scientific">Apiospora arundinis</name>
    <dbReference type="NCBI Taxonomy" id="335852"/>
    <lineage>
        <taxon>Eukaryota</taxon>
        <taxon>Fungi</taxon>
        <taxon>Dikarya</taxon>
        <taxon>Ascomycota</taxon>
        <taxon>Pezizomycotina</taxon>
        <taxon>Sordariomycetes</taxon>
        <taxon>Xylariomycetidae</taxon>
        <taxon>Amphisphaeriales</taxon>
        <taxon>Apiosporaceae</taxon>
        <taxon>Apiospora</taxon>
    </lineage>
</organism>
<evidence type="ECO:0000256" key="1">
    <source>
        <dbReference type="SAM" id="MobiDB-lite"/>
    </source>
</evidence>
<feature type="signal peptide" evidence="2">
    <location>
        <begin position="1"/>
        <end position="17"/>
    </location>
</feature>
<keyword evidence="2" id="KW-0732">Signal</keyword>
<evidence type="ECO:0000313" key="4">
    <source>
        <dbReference type="Proteomes" id="UP001390339"/>
    </source>
</evidence>
<keyword evidence="4" id="KW-1185">Reference proteome</keyword>
<reference evidence="3 4" key="1">
    <citation type="journal article" date="2024" name="IMA Fungus">
        <title>Apiospora arundinis, a panoply of carbohydrate-active enzymes and secondary metabolites.</title>
        <authorList>
            <person name="Sorensen T."/>
            <person name="Petersen C."/>
            <person name="Muurmann A.T."/>
            <person name="Christiansen J.V."/>
            <person name="Brundto M.L."/>
            <person name="Overgaard C.K."/>
            <person name="Boysen A.T."/>
            <person name="Wollenberg R.D."/>
            <person name="Larsen T.O."/>
            <person name="Sorensen J.L."/>
            <person name="Nielsen K.L."/>
            <person name="Sondergaard T.E."/>
        </authorList>
    </citation>
    <scope>NUCLEOTIDE SEQUENCE [LARGE SCALE GENOMIC DNA]</scope>
    <source>
        <strain evidence="3 4">AAU 773</strain>
    </source>
</reference>
<dbReference type="Proteomes" id="UP001390339">
    <property type="component" value="Unassembled WGS sequence"/>
</dbReference>
<feature type="region of interest" description="Disordered" evidence="1">
    <location>
        <begin position="51"/>
        <end position="70"/>
    </location>
</feature>
<dbReference type="EMBL" id="JAPCWZ010000003">
    <property type="protein sequence ID" value="KAK8872719.1"/>
    <property type="molecule type" value="Genomic_DNA"/>
</dbReference>
<feature type="compositionally biased region" description="Low complexity" evidence="1">
    <location>
        <begin position="174"/>
        <end position="195"/>
    </location>
</feature>
<feature type="compositionally biased region" description="Pro residues" evidence="1">
    <location>
        <begin position="229"/>
        <end position="238"/>
    </location>
</feature>
<gene>
    <name evidence="3" type="ORF">PGQ11_003233</name>
</gene>
<feature type="compositionally biased region" description="Low complexity" evidence="1">
    <location>
        <begin position="56"/>
        <end position="70"/>
    </location>
</feature>
<feature type="chain" id="PRO_5045712848" evidence="2">
    <location>
        <begin position="18"/>
        <end position="392"/>
    </location>
</feature>
<name>A0ABR2J4K6_9PEZI</name>
<proteinExistence type="predicted"/>
<sequence length="392" mass="41166">MLVPLLFTLPLGIMGLAMPPKETITPAAAGLEAREAPPKIEVMTMTCLMPGDDDTSSSSSSTDSWPPDSWTSSWSPYWPTTTRSWSWSTSSSSSTDDCWYWGDCSSTYYTSTSSAPAAQTCPWWDEDCSSSAASSSSSFSGFGTTTTTSSSTSDWWPDPWTTVTDSWDTTFATATSKPSSASHRHSSAFSSSSTFDESDAPSIVPLPTSLRHQPIPPMIEPLSPRKRAPPAPSTPPTAPASGFFFGLFRNPFGGDSSNIHDRVKGVNAVEKISTETIVIGVSTDGTPIYTSTEWGSDSSSSSSSGSGSSSSFWAAGGPSSSSSSPSTTTTSQPDVITPAPQSVTVSSSSTLRCDDEFCSDGSSWCVYWAGITSWDASKGPVPGEKATTIGTC</sequence>
<feature type="compositionally biased region" description="Low complexity" evidence="1">
    <location>
        <begin position="292"/>
        <end position="331"/>
    </location>
</feature>
<feature type="region of interest" description="Disordered" evidence="1">
    <location>
        <begin position="292"/>
        <end position="345"/>
    </location>
</feature>
<accession>A0ABR2J4K6</accession>
<protein>
    <submittedName>
        <fullName evidence="3">Uncharacterized protein</fullName>
    </submittedName>
</protein>
<feature type="region of interest" description="Disordered" evidence="1">
    <location>
        <begin position="132"/>
        <end position="154"/>
    </location>
</feature>
<feature type="region of interest" description="Disordered" evidence="1">
    <location>
        <begin position="174"/>
        <end position="239"/>
    </location>
</feature>
<comment type="caution">
    <text evidence="3">The sequence shown here is derived from an EMBL/GenBank/DDBJ whole genome shotgun (WGS) entry which is preliminary data.</text>
</comment>
<evidence type="ECO:0000256" key="2">
    <source>
        <dbReference type="SAM" id="SignalP"/>
    </source>
</evidence>